<evidence type="ECO:0000256" key="1">
    <source>
        <dbReference type="SAM" id="MobiDB-lite"/>
    </source>
</evidence>
<feature type="compositionally biased region" description="Basic and acidic residues" evidence="1">
    <location>
        <begin position="17"/>
        <end position="29"/>
    </location>
</feature>
<proteinExistence type="predicted"/>
<accession>A0ABU2PC53</accession>
<dbReference type="EMBL" id="JAVREU010000008">
    <property type="protein sequence ID" value="MDT0389727.1"/>
    <property type="molecule type" value="Genomic_DNA"/>
</dbReference>
<evidence type="ECO:0000313" key="2">
    <source>
        <dbReference type="EMBL" id="MDT0389727.1"/>
    </source>
</evidence>
<sequence>MKLGKAVATGIAEEQPEAWRESSEPRKNEAGGAGEAGDGVRADGVRETSSAEEVPVVR</sequence>
<dbReference type="RefSeq" id="WP_311683690.1">
    <property type="nucleotide sequence ID" value="NZ_JAVREU010000008.1"/>
</dbReference>
<comment type="caution">
    <text evidence="2">The sequence shown here is derived from an EMBL/GenBank/DDBJ whole genome shotgun (WGS) entry which is preliminary data.</text>
</comment>
<name>A0ABU2PC53_9ACTN</name>
<evidence type="ECO:0000313" key="3">
    <source>
        <dbReference type="Proteomes" id="UP001183586"/>
    </source>
</evidence>
<feature type="region of interest" description="Disordered" evidence="1">
    <location>
        <begin position="1"/>
        <end position="58"/>
    </location>
</feature>
<gene>
    <name evidence="2" type="ORF">RM641_20030</name>
</gene>
<protein>
    <submittedName>
        <fullName evidence="2">Uncharacterized protein</fullName>
    </submittedName>
</protein>
<dbReference type="Proteomes" id="UP001183586">
    <property type="component" value="Unassembled WGS sequence"/>
</dbReference>
<organism evidence="2 3">
    <name type="scientific">Streptomyces dubilierae</name>
    <dbReference type="NCBI Taxonomy" id="3075533"/>
    <lineage>
        <taxon>Bacteria</taxon>
        <taxon>Bacillati</taxon>
        <taxon>Actinomycetota</taxon>
        <taxon>Actinomycetes</taxon>
        <taxon>Kitasatosporales</taxon>
        <taxon>Streptomycetaceae</taxon>
        <taxon>Streptomyces</taxon>
    </lineage>
</organism>
<keyword evidence="3" id="KW-1185">Reference proteome</keyword>
<reference evidence="3" key="1">
    <citation type="submission" date="2023-07" db="EMBL/GenBank/DDBJ databases">
        <title>30 novel species of actinomycetes from the DSMZ collection.</title>
        <authorList>
            <person name="Nouioui I."/>
        </authorList>
    </citation>
    <scope>NUCLEOTIDE SEQUENCE [LARGE SCALE GENOMIC DNA]</scope>
    <source>
        <strain evidence="3">DSM 41921</strain>
    </source>
</reference>